<evidence type="ECO:0000313" key="7">
    <source>
        <dbReference type="Proteomes" id="UP000186583"/>
    </source>
</evidence>
<evidence type="ECO:0000256" key="4">
    <source>
        <dbReference type="ARBA" id="ARBA00023136"/>
    </source>
</evidence>
<dbReference type="PANTHER" id="PTHR31162:SF3">
    <property type="entry name" value="TRANSPORTER_MALIC ACID TRANSPORT PROTEIN, PUTATIVE-RELATED"/>
    <property type="match status" value="1"/>
</dbReference>
<dbReference type="InterPro" id="IPR004695">
    <property type="entry name" value="SLAC1/Mae1/Ssu1/TehA"/>
</dbReference>
<dbReference type="PANTHER" id="PTHR31162">
    <property type="entry name" value="MALIC ACID TRANSPORT PROTEIN-RELATED"/>
    <property type="match status" value="1"/>
</dbReference>
<evidence type="ECO:0000256" key="1">
    <source>
        <dbReference type="ARBA" id="ARBA00004141"/>
    </source>
</evidence>
<dbReference type="InterPro" id="IPR030185">
    <property type="entry name" value="Mae1"/>
</dbReference>
<keyword evidence="3 5" id="KW-1133">Transmembrane helix</keyword>
<protein>
    <submittedName>
        <fullName evidence="6">Uncharacterized protein</fullName>
    </submittedName>
</protein>
<keyword evidence="2 5" id="KW-0812">Transmembrane</keyword>
<gene>
    <name evidence="6" type="ORF">CCHL11_01420</name>
</gene>
<evidence type="ECO:0000313" key="6">
    <source>
        <dbReference type="EMBL" id="OLN91980.1"/>
    </source>
</evidence>
<name>A0A1Q8RXY5_9PEZI</name>
<evidence type="ECO:0000256" key="5">
    <source>
        <dbReference type="SAM" id="Phobius"/>
    </source>
</evidence>
<dbReference type="Proteomes" id="UP000186583">
    <property type="component" value="Unassembled WGS sequence"/>
</dbReference>
<dbReference type="STRING" id="708187.A0A1Q8RXY5"/>
<dbReference type="GO" id="GO:0016020">
    <property type="term" value="C:membrane"/>
    <property type="evidence" value="ECO:0007669"/>
    <property type="project" value="UniProtKB-SubCell"/>
</dbReference>
<dbReference type="Pfam" id="PF03595">
    <property type="entry name" value="SLAC1"/>
    <property type="match status" value="1"/>
</dbReference>
<comment type="caution">
    <text evidence="6">The sequence shown here is derived from an EMBL/GenBank/DDBJ whole genome shotgun (WGS) entry which is preliminary data.</text>
</comment>
<dbReference type="Gene3D" id="1.50.10.150">
    <property type="entry name" value="Voltage-dependent anion channel"/>
    <property type="match status" value="1"/>
</dbReference>
<keyword evidence="4 5" id="KW-0472">Membrane</keyword>
<reference evidence="6 7" key="1">
    <citation type="submission" date="2016-11" db="EMBL/GenBank/DDBJ databases">
        <title>Draft Genome Assembly of Colletotrichum chlorophyti a pathogen of herbaceous plants.</title>
        <authorList>
            <person name="Gan P."/>
            <person name="Narusaka M."/>
            <person name="Tsushima A."/>
            <person name="Narusaka Y."/>
            <person name="Takano Y."/>
            <person name="Shirasu K."/>
        </authorList>
    </citation>
    <scope>NUCLEOTIDE SEQUENCE [LARGE SCALE GENOMIC DNA]</scope>
    <source>
        <strain evidence="6 7">NTL11</strain>
    </source>
</reference>
<dbReference type="OrthoDB" id="2901184at2759"/>
<accession>A0A1Q8RXY5</accession>
<dbReference type="AlphaFoldDB" id="A0A1Q8RXY5"/>
<comment type="subcellular location">
    <subcellularLocation>
        <location evidence="1">Membrane</location>
        <topology evidence="1">Multi-pass membrane protein</topology>
    </subcellularLocation>
</comment>
<keyword evidence="7" id="KW-1185">Reference proteome</keyword>
<dbReference type="GO" id="GO:0015140">
    <property type="term" value="F:malate transmembrane transporter activity"/>
    <property type="evidence" value="ECO:0007669"/>
    <property type="project" value="InterPro"/>
</dbReference>
<evidence type="ECO:0000256" key="2">
    <source>
        <dbReference type="ARBA" id="ARBA00022692"/>
    </source>
</evidence>
<dbReference type="InterPro" id="IPR038665">
    <property type="entry name" value="Voltage-dep_anion_channel_sf"/>
</dbReference>
<sequence>MTMATGGMANVINSLSHQAAWLNGFAVAFFLLNVALFIMNCTLTILRFRFRRGTFVNSVTDQSESLFVPAS</sequence>
<evidence type="ECO:0000256" key="3">
    <source>
        <dbReference type="ARBA" id="ARBA00022989"/>
    </source>
</evidence>
<feature type="transmembrane region" description="Helical" evidence="5">
    <location>
        <begin position="20"/>
        <end position="46"/>
    </location>
</feature>
<dbReference type="EMBL" id="MPGH01000060">
    <property type="protein sequence ID" value="OLN91980.1"/>
    <property type="molecule type" value="Genomic_DNA"/>
</dbReference>
<organism evidence="6 7">
    <name type="scientific">Colletotrichum chlorophyti</name>
    <dbReference type="NCBI Taxonomy" id="708187"/>
    <lineage>
        <taxon>Eukaryota</taxon>
        <taxon>Fungi</taxon>
        <taxon>Dikarya</taxon>
        <taxon>Ascomycota</taxon>
        <taxon>Pezizomycotina</taxon>
        <taxon>Sordariomycetes</taxon>
        <taxon>Hypocreomycetidae</taxon>
        <taxon>Glomerellales</taxon>
        <taxon>Glomerellaceae</taxon>
        <taxon>Colletotrichum</taxon>
    </lineage>
</organism>
<proteinExistence type="predicted"/>